<dbReference type="AlphaFoldDB" id="V8PH62"/>
<organism evidence="2 3">
    <name type="scientific">Ophiophagus hannah</name>
    <name type="common">King cobra</name>
    <name type="synonym">Naja hannah</name>
    <dbReference type="NCBI Taxonomy" id="8665"/>
    <lineage>
        <taxon>Eukaryota</taxon>
        <taxon>Metazoa</taxon>
        <taxon>Chordata</taxon>
        <taxon>Craniata</taxon>
        <taxon>Vertebrata</taxon>
        <taxon>Euteleostomi</taxon>
        <taxon>Lepidosauria</taxon>
        <taxon>Squamata</taxon>
        <taxon>Bifurcata</taxon>
        <taxon>Unidentata</taxon>
        <taxon>Episquamata</taxon>
        <taxon>Toxicofera</taxon>
        <taxon>Serpentes</taxon>
        <taxon>Colubroidea</taxon>
        <taxon>Elapidae</taxon>
        <taxon>Elapinae</taxon>
        <taxon>Ophiophagus</taxon>
    </lineage>
</organism>
<evidence type="ECO:0000313" key="2">
    <source>
        <dbReference type="EMBL" id="ETE73222.1"/>
    </source>
</evidence>
<gene>
    <name evidence="2" type="primary">crebl2</name>
    <name evidence="2" type="ORF">L345_00948</name>
</gene>
<feature type="region of interest" description="Disordered" evidence="1">
    <location>
        <begin position="39"/>
        <end position="95"/>
    </location>
</feature>
<evidence type="ECO:0000256" key="1">
    <source>
        <dbReference type="SAM" id="MobiDB-lite"/>
    </source>
</evidence>
<feature type="compositionally biased region" description="Basic and acidic residues" evidence="1">
    <location>
        <begin position="76"/>
        <end position="88"/>
    </location>
</feature>
<comment type="caution">
    <text evidence="2">The sequence shown here is derived from an EMBL/GenBank/DDBJ whole genome shotgun (WGS) entry which is preliminary data.</text>
</comment>
<feature type="compositionally biased region" description="Basic residues" evidence="1">
    <location>
        <begin position="60"/>
        <end position="69"/>
    </location>
</feature>
<name>V8PH62_OPHHA</name>
<dbReference type="EMBL" id="AZIM01000121">
    <property type="protein sequence ID" value="ETE73222.1"/>
    <property type="molecule type" value="Genomic_DNA"/>
</dbReference>
<evidence type="ECO:0000313" key="3">
    <source>
        <dbReference type="Proteomes" id="UP000018936"/>
    </source>
</evidence>
<reference evidence="2 3" key="1">
    <citation type="journal article" date="2013" name="Proc. Natl. Acad. Sci. U.S.A.">
        <title>The king cobra genome reveals dynamic gene evolution and adaptation in the snake venom system.</title>
        <authorList>
            <person name="Vonk F.J."/>
            <person name="Casewell N.R."/>
            <person name="Henkel C.V."/>
            <person name="Heimberg A.M."/>
            <person name="Jansen H.J."/>
            <person name="McCleary R.J."/>
            <person name="Kerkkamp H.M."/>
            <person name="Vos R.A."/>
            <person name="Guerreiro I."/>
            <person name="Calvete J.J."/>
            <person name="Wuster W."/>
            <person name="Woods A.E."/>
            <person name="Logan J.M."/>
            <person name="Harrison R.A."/>
            <person name="Castoe T.A."/>
            <person name="de Koning A.P."/>
            <person name="Pollock D.D."/>
            <person name="Yandell M."/>
            <person name="Calderon D."/>
            <person name="Renjifo C."/>
            <person name="Currier R.B."/>
            <person name="Salgado D."/>
            <person name="Pla D."/>
            <person name="Sanz L."/>
            <person name="Hyder A.S."/>
            <person name="Ribeiro J.M."/>
            <person name="Arntzen J.W."/>
            <person name="van den Thillart G.E."/>
            <person name="Boetzer M."/>
            <person name="Pirovano W."/>
            <person name="Dirks R.P."/>
            <person name="Spaink H.P."/>
            <person name="Duboule D."/>
            <person name="McGlinn E."/>
            <person name="Kini R.M."/>
            <person name="Richardson M.K."/>
        </authorList>
    </citation>
    <scope>NUCLEOTIDE SEQUENCE</scope>
    <source>
        <tissue evidence="2">Blood</tissue>
    </source>
</reference>
<accession>V8PH62</accession>
<keyword evidence="3" id="KW-1185">Reference proteome</keyword>
<feature type="non-terminal residue" evidence="2">
    <location>
        <position position="1"/>
    </location>
</feature>
<proteinExistence type="predicted"/>
<dbReference type="Proteomes" id="UP000018936">
    <property type="component" value="Unassembled WGS sequence"/>
</dbReference>
<protein>
    <submittedName>
        <fullName evidence="2">cAMP-responsive element-binding protein-like 2</fullName>
    </submittedName>
</protein>
<sequence>MGKFAREQYAKDYKEDLHVHLEEVSGTQQLCAQAGCSRNRLADNGNSGGPPSGLMDKSKIAGRKVKKPSKQGCKPAKTDLKANKREAGRAQGNAE</sequence>